<dbReference type="STRING" id="157652.A0A371HEY9"/>
<organism evidence="2 3">
    <name type="scientific">Mucuna pruriens</name>
    <name type="common">Velvet bean</name>
    <name type="synonym">Dolichos pruriens</name>
    <dbReference type="NCBI Taxonomy" id="157652"/>
    <lineage>
        <taxon>Eukaryota</taxon>
        <taxon>Viridiplantae</taxon>
        <taxon>Streptophyta</taxon>
        <taxon>Embryophyta</taxon>
        <taxon>Tracheophyta</taxon>
        <taxon>Spermatophyta</taxon>
        <taxon>Magnoliopsida</taxon>
        <taxon>eudicotyledons</taxon>
        <taxon>Gunneridae</taxon>
        <taxon>Pentapetalae</taxon>
        <taxon>rosids</taxon>
        <taxon>fabids</taxon>
        <taxon>Fabales</taxon>
        <taxon>Fabaceae</taxon>
        <taxon>Papilionoideae</taxon>
        <taxon>50 kb inversion clade</taxon>
        <taxon>NPAAA clade</taxon>
        <taxon>indigoferoid/millettioid clade</taxon>
        <taxon>Phaseoleae</taxon>
        <taxon>Mucuna</taxon>
    </lineage>
</organism>
<reference evidence="2" key="1">
    <citation type="submission" date="2018-05" db="EMBL/GenBank/DDBJ databases">
        <title>Draft genome of Mucuna pruriens seed.</title>
        <authorList>
            <person name="Nnadi N.E."/>
            <person name="Vos R."/>
            <person name="Hasami M.H."/>
            <person name="Devisetty U.K."/>
            <person name="Aguiy J.C."/>
        </authorList>
    </citation>
    <scope>NUCLEOTIDE SEQUENCE [LARGE SCALE GENOMIC DNA]</scope>
    <source>
        <strain evidence="2">JCA_2017</strain>
    </source>
</reference>
<evidence type="ECO:0000313" key="2">
    <source>
        <dbReference type="EMBL" id="RDY01338.1"/>
    </source>
</evidence>
<accession>A0A371HEY9</accession>
<dbReference type="PANTHER" id="PTHR11439:SF483">
    <property type="entry name" value="PEPTIDE SYNTHASE GLIP-LIKE, PUTATIVE (AFU_ORTHOLOGUE AFUA_3G12920)-RELATED"/>
    <property type="match status" value="1"/>
</dbReference>
<dbReference type="InterPro" id="IPR043502">
    <property type="entry name" value="DNA/RNA_pol_sf"/>
</dbReference>
<dbReference type="Pfam" id="PF07727">
    <property type="entry name" value="RVT_2"/>
    <property type="match status" value="1"/>
</dbReference>
<feature type="domain" description="Reverse transcriptase Ty1/copia-type" evidence="1">
    <location>
        <begin position="19"/>
        <end position="189"/>
    </location>
</feature>
<gene>
    <name evidence="2" type="primary">GIP</name>
    <name evidence="2" type="ORF">CR513_15353</name>
</gene>
<dbReference type="Proteomes" id="UP000257109">
    <property type="component" value="Unassembled WGS sequence"/>
</dbReference>
<dbReference type="EMBL" id="QJKJ01002790">
    <property type="protein sequence ID" value="RDY01338.1"/>
    <property type="molecule type" value="Genomic_DNA"/>
</dbReference>
<protein>
    <submittedName>
        <fullName evidence="2">Copia protein</fullName>
    </submittedName>
</protein>
<feature type="non-terminal residue" evidence="2">
    <location>
        <position position="1"/>
    </location>
</feature>
<dbReference type="AlphaFoldDB" id="A0A371HEY9"/>
<sequence length="324" mass="37260">MEGSNGERVEGYTEEPHMELVTLPHNKMFIGVKWVYRVKVKPTGEVAKYKTRLVAKGFLQKARLDYNEVFAPVARIENIRLVVDAATFRCWSLHQLDVKSSFLNGPLEEEVYMCQPPGFEVIGHEDNVCMLKKALYGLKQAHRAWNRIIDCFLLQLSFNKCTIERGVYVRVTAGDLMFVSLYVDDLLVTRRMEFVTTREGIFMHQKRYATDVLKRFHMLDCNSVQTLIDCGIKLEKEGSGKLIDATLFLCNSQLNIAYRVGLISRFVDNPRLSHLLAVKRISRYMKGTLDYGLLFSKHGRSISDEIYGYCDSDRCGDKSDKKIQ</sequence>
<name>A0A371HEY9_MUCPR</name>
<comment type="caution">
    <text evidence="2">The sequence shown here is derived from an EMBL/GenBank/DDBJ whole genome shotgun (WGS) entry which is preliminary data.</text>
</comment>
<evidence type="ECO:0000313" key="3">
    <source>
        <dbReference type="Proteomes" id="UP000257109"/>
    </source>
</evidence>
<dbReference type="InterPro" id="IPR013103">
    <property type="entry name" value="RVT_2"/>
</dbReference>
<dbReference type="PANTHER" id="PTHR11439">
    <property type="entry name" value="GAG-POL-RELATED RETROTRANSPOSON"/>
    <property type="match status" value="1"/>
</dbReference>
<evidence type="ECO:0000259" key="1">
    <source>
        <dbReference type="Pfam" id="PF07727"/>
    </source>
</evidence>
<dbReference type="SUPFAM" id="SSF56672">
    <property type="entry name" value="DNA/RNA polymerases"/>
    <property type="match status" value="1"/>
</dbReference>
<dbReference type="OrthoDB" id="8056975at2759"/>
<proteinExistence type="predicted"/>
<keyword evidence="3" id="KW-1185">Reference proteome</keyword>